<protein>
    <submittedName>
        <fullName evidence="1">Uncharacterized protein</fullName>
    </submittedName>
</protein>
<proteinExistence type="predicted"/>
<name>A0A976GBT0_9BURK</name>
<evidence type="ECO:0000313" key="2">
    <source>
        <dbReference type="Proteomes" id="UP000256862"/>
    </source>
</evidence>
<accession>A0A976GBT0</accession>
<sequence>MMALDHCSAHNWHAIQNTLHVLPFKRGAAINQMDGMFARSIAGERVITKYARRNKIVRTPIKDRGIRTGSVNPHVASPAIVVRSGGDLETKGSVPMQRAEGVVDPSDSRTHRSLRGLLCCSIDVRANVNTVIHRCVSLVFGHNEPRAKAAVGQDLRLTIERVPPVGLRHRSLPPVSGILA</sequence>
<dbReference type="AlphaFoldDB" id="A0A976GBT0"/>
<evidence type="ECO:0000313" key="1">
    <source>
        <dbReference type="EMBL" id="SPC17343.1"/>
    </source>
</evidence>
<dbReference type="Proteomes" id="UP000256862">
    <property type="component" value="Chromosome CO2235"/>
</dbReference>
<reference evidence="1 2" key="1">
    <citation type="submission" date="2018-01" db="EMBL/GenBank/DDBJ databases">
        <authorList>
            <person name="Clerissi C."/>
        </authorList>
    </citation>
    <scope>NUCLEOTIDE SEQUENCE [LARGE SCALE GENOMIC DNA]</scope>
    <source>
        <strain evidence="1">Cupriavidus oxalaticus LMG 2235</strain>
    </source>
</reference>
<comment type="caution">
    <text evidence="1">The sequence shown here is derived from an EMBL/GenBank/DDBJ whole genome shotgun (WGS) entry which is preliminary data.</text>
</comment>
<dbReference type="EMBL" id="OGUS01000131">
    <property type="protein sequence ID" value="SPC17343.1"/>
    <property type="molecule type" value="Genomic_DNA"/>
</dbReference>
<organism evidence="1 2">
    <name type="scientific">Cupriavidus oxalaticus</name>
    <dbReference type="NCBI Taxonomy" id="96344"/>
    <lineage>
        <taxon>Bacteria</taxon>
        <taxon>Pseudomonadati</taxon>
        <taxon>Pseudomonadota</taxon>
        <taxon>Betaproteobacteria</taxon>
        <taxon>Burkholderiales</taxon>
        <taxon>Burkholderiaceae</taxon>
        <taxon>Cupriavidus</taxon>
    </lineage>
</organism>
<gene>
    <name evidence="1" type="ORF">CO2235_90217</name>
</gene>